<dbReference type="InterPro" id="IPR011006">
    <property type="entry name" value="CheY-like_superfamily"/>
</dbReference>
<feature type="modified residue" description="4-aspartylphosphate" evidence="2">
    <location>
        <position position="55"/>
    </location>
</feature>
<evidence type="ECO:0000259" key="3">
    <source>
        <dbReference type="PROSITE" id="PS50110"/>
    </source>
</evidence>
<geneLocation type="plasmid" evidence="4 5">
    <name>pYZ5</name>
</geneLocation>
<keyword evidence="5" id="KW-1185">Reference proteome</keyword>
<dbReference type="CDD" id="cd17535">
    <property type="entry name" value="REC_NarL-like"/>
    <property type="match status" value="1"/>
</dbReference>
<dbReference type="InterPro" id="IPR001789">
    <property type="entry name" value="Sig_transdc_resp-reg_receiver"/>
</dbReference>
<evidence type="ECO:0000313" key="4">
    <source>
        <dbReference type="EMBL" id="AWB08295.1"/>
    </source>
</evidence>
<gene>
    <name evidence="4" type="ORF">A6A40_24945</name>
</gene>
<dbReference type="SMART" id="SM00448">
    <property type="entry name" value="REC"/>
    <property type="match status" value="1"/>
</dbReference>
<evidence type="ECO:0000256" key="2">
    <source>
        <dbReference type="PROSITE-ProRule" id="PRU00169"/>
    </source>
</evidence>
<evidence type="ECO:0000313" key="5">
    <source>
        <dbReference type="Proteomes" id="UP000077405"/>
    </source>
</evidence>
<dbReference type="GO" id="GO:0000160">
    <property type="term" value="P:phosphorelay signal transduction system"/>
    <property type="evidence" value="ECO:0007669"/>
    <property type="project" value="InterPro"/>
</dbReference>
<reference evidence="4 5" key="1">
    <citation type="submission" date="2018-04" db="EMBL/GenBank/DDBJ databases">
        <title>Complete genome sequence of the nitrogen-fixing bacterium Azospirillum humicireducens type strain SgZ-5.</title>
        <authorList>
            <person name="Yu Z."/>
        </authorList>
    </citation>
    <scope>NUCLEOTIDE SEQUENCE [LARGE SCALE GENOMIC DNA]</scope>
    <source>
        <strain evidence="4 5">SgZ-5</strain>
        <plasmid evidence="4 5">pYZ5</plasmid>
    </source>
</reference>
<organism evidence="4 5">
    <name type="scientific">Azospirillum humicireducens</name>
    <dbReference type="NCBI Taxonomy" id="1226968"/>
    <lineage>
        <taxon>Bacteria</taxon>
        <taxon>Pseudomonadati</taxon>
        <taxon>Pseudomonadota</taxon>
        <taxon>Alphaproteobacteria</taxon>
        <taxon>Rhodospirillales</taxon>
        <taxon>Azospirillaceae</taxon>
        <taxon>Azospirillum</taxon>
    </lineage>
</organism>
<name>A0A2R4VV40_9PROT</name>
<dbReference type="OrthoDB" id="7569831at2"/>
<sequence length="131" mass="14153">MGKTAIIVDDSKLSRMHVRAMVLRNKPDWSVVEAANGDELFKTLQDTPVDVAIIDYNMPGDNGVETAAKLRAGHPNVHIAIITANAQDAVVSGIRALGAAFMPKPLEEEQVARFLNSTALPLRRPSQAVPE</sequence>
<dbReference type="PROSITE" id="PS50110">
    <property type="entry name" value="RESPONSE_REGULATORY"/>
    <property type="match status" value="1"/>
</dbReference>
<dbReference type="KEGG" id="ahu:A6A40_24945"/>
<feature type="domain" description="Response regulatory" evidence="3">
    <location>
        <begin position="4"/>
        <end position="119"/>
    </location>
</feature>
<keyword evidence="1 2" id="KW-0597">Phosphoprotein</keyword>
<dbReference type="EMBL" id="CP028906">
    <property type="protein sequence ID" value="AWB08295.1"/>
    <property type="molecule type" value="Genomic_DNA"/>
</dbReference>
<dbReference type="AlphaFoldDB" id="A0A2R4VV40"/>
<dbReference type="PANTHER" id="PTHR44591:SF3">
    <property type="entry name" value="RESPONSE REGULATORY DOMAIN-CONTAINING PROTEIN"/>
    <property type="match status" value="1"/>
</dbReference>
<dbReference type="Proteomes" id="UP000077405">
    <property type="component" value="Plasmid pYZ5"/>
</dbReference>
<evidence type="ECO:0000256" key="1">
    <source>
        <dbReference type="ARBA" id="ARBA00022553"/>
    </source>
</evidence>
<dbReference type="InterPro" id="IPR050595">
    <property type="entry name" value="Bact_response_regulator"/>
</dbReference>
<protein>
    <submittedName>
        <fullName evidence="4">Response regulator</fullName>
    </submittedName>
</protein>
<dbReference type="PANTHER" id="PTHR44591">
    <property type="entry name" value="STRESS RESPONSE REGULATOR PROTEIN 1"/>
    <property type="match status" value="1"/>
</dbReference>
<dbReference type="SUPFAM" id="SSF52172">
    <property type="entry name" value="CheY-like"/>
    <property type="match status" value="1"/>
</dbReference>
<keyword evidence="4" id="KW-0614">Plasmid</keyword>
<dbReference type="Pfam" id="PF00072">
    <property type="entry name" value="Response_reg"/>
    <property type="match status" value="1"/>
</dbReference>
<proteinExistence type="predicted"/>
<dbReference type="InterPro" id="IPR058245">
    <property type="entry name" value="NreC/VraR/RcsB-like_REC"/>
</dbReference>
<accession>A0A2R4VV40</accession>
<dbReference type="Gene3D" id="3.40.50.2300">
    <property type="match status" value="1"/>
</dbReference>